<feature type="transmembrane region" description="Helical" evidence="1">
    <location>
        <begin position="12"/>
        <end position="34"/>
    </location>
</feature>
<feature type="transmembrane region" description="Helical" evidence="1">
    <location>
        <begin position="394"/>
        <end position="425"/>
    </location>
</feature>
<dbReference type="RefSeq" id="WP_111421133.1">
    <property type="nucleotide sequence ID" value="NZ_NPEX01000194.1"/>
</dbReference>
<dbReference type="AlphaFoldDB" id="A0A327KQV8"/>
<feature type="transmembrane region" description="Helical" evidence="1">
    <location>
        <begin position="136"/>
        <end position="161"/>
    </location>
</feature>
<dbReference type="InterPro" id="IPR002823">
    <property type="entry name" value="DUF112_TM"/>
</dbReference>
<organism evidence="3 4">
    <name type="scientific">Rhodoplanes roseus</name>
    <dbReference type="NCBI Taxonomy" id="29409"/>
    <lineage>
        <taxon>Bacteria</taxon>
        <taxon>Pseudomonadati</taxon>
        <taxon>Pseudomonadota</taxon>
        <taxon>Alphaproteobacteria</taxon>
        <taxon>Hyphomicrobiales</taxon>
        <taxon>Nitrobacteraceae</taxon>
        <taxon>Rhodoplanes</taxon>
    </lineage>
</organism>
<keyword evidence="1" id="KW-1133">Transmembrane helix</keyword>
<dbReference type="Proteomes" id="UP000249130">
    <property type="component" value="Unassembled WGS sequence"/>
</dbReference>
<feature type="transmembrane region" description="Helical" evidence="1">
    <location>
        <begin position="167"/>
        <end position="189"/>
    </location>
</feature>
<comment type="caution">
    <text evidence="3">The sequence shown here is derived from an EMBL/GenBank/DDBJ whole genome shotgun (WGS) entry which is preliminary data.</text>
</comment>
<dbReference type="Pfam" id="PF01970">
    <property type="entry name" value="TctA"/>
    <property type="match status" value="1"/>
</dbReference>
<dbReference type="EMBL" id="NPEX01000194">
    <property type="protein sequence ID" value="RAI41330.1"/>
    <property type="molecule type" value="Genomic_DNA"/>
</dbReference>
<dbReference type="OrthoDB" id="9806425at2"/>
<feature type="domain" description="DUF112" evidence="2">
    <location>
        <begin position="18"/>
        <end position="437"/>
    </location>
</feature>
<dbReference type="PANTHER" id="PTHR35342">
    <property type="entry name" value="TRICARBOXYLIC TRANSPORT PROTEIN"/>
    <property type="match status" value="1"/>
</dbReference>
<keyword evidence="1" id="KW-0812">Transmembrane</keyword>
<reference evidence="3 4" key="1">
    <citation type="submission" date="2017-07" db="EMBL/GenBank/DDBJ databases">
        <title>Draft Genome Sequences of Select Purple Nonsulfur Bacteria.</title>
        <authorList>
            <person name="Lasarre B."/>
            <person name="Mckinlay J.B."/>
        </authorList>
    </citation>
    <scope>NUCLEOTIDE SEQUENCE [LARGE SCALE GENOMIC DNA]</scope>
    <source>
        <strain evidence="3 4">DSM 5909</strain>
    </source>
</reference>
<feature type="transmembrane region" description="Helical" evidence="1">
    <location>
        <begin position="317"/>
        <end position="340"/>
    </location>
</feature>
<dbReference type="PANTHER" id="PTHR35342:SF5">
    <property type="entry name" value="TRICARBOXYLIC TRANSPORT PROTEIN"/>
    <property type="match status" value="1"/>
</dbReference>
<feature type="transmembrane region" description="Helical" evidence="1">
    <location>
        <begin position="468"/>
        <end position="486"/>
    </location>
</feature>
<evidence type="ECO:0000259" key="2">
    <source>
        <dbReference type="Pfam" id="PF01970"/>
    </source>
</evidence>
<evidence type="ECO:0000256" key="1">
    <source>
        <dbReference type="SAM" id="Phobius"/>
    </source>
</evidence>
<feature type="transmembrane region" description="Helical" evidence="1">
    <location>
        <begin position="251"/>
        <end position="278"/>
    </location>
</feature>
<sequence>MFDQLLNGFATALLPLNLLIALCGCLVGTLIGVLPGLGPTATLAMLIPLVFSMPPATALILLTSVYYGSMYGGSTTSILVNIPGESASVITTIDGHKMAMQGRAGPALAVAAIGSFIAGTFAVLMLTFVGAPIARYALLFGPAEFFALMVFGLCTVASLTGTNVTKSIIATCLGLMIATIGIDLVSGAARFTFGNPFLQDGVDFVVVAIGMFALTEVVITAREVHAGTRAQIVKADKVWISWSEFLYSLPAIVRGTVFGFVIGMLPGAGATLSTFIAYNLEKRLCKNPELLGTGDIRGVANPESANNAASGASLVPLLTLGLPGGGATAVMLGALMMLDITPGPLMFEKHGAIVWTLIASMYVGNTLLLLLNWPLVNVFARVMRIPPKFLMPTVLVISTIGVWSLSYSAVDLVLTGAAGVLGYYMRVHKYPVEPLILGLILGGRLEQAYRQALIISAGSNMIFVEKPISLGLLIGAALFLFLPMLLKRSKQFVAAQESAEAA</sequence>
<evidence type="ECO:0000313" key="4">
    <source>
        <dbReference type="Proteomes" id="UP000249130"/>
    </source>
</evidence>
<feature type="transmembrane region" description="Helical" evidence="1">
    <location>
        <begin position="107"/>
        <end position="129"/>
    </location>
</feature>
<gene>
    <name evidence="3" type="ORF">CH341_21950</name>
</gene>
<feature type="transmembrane region" description="Helical" evidence="1">
    <location>
        <begin position="352"/>
        <end position="373"/>
    </location>
</feature>
<keyword evidence="4" id="KW-1185">Reference proteome</keyword>
<protein>
    <submittedName>
        <fullName evidence="3">Tripartite tricarboxylate transporter TctA</fullName>
    </submittedName>
</protein>
<name>A0A327KQV8_9BRAD</name>
<keyword evidence="1" id="KW-0472">Membrane</keyword>
<evidence type="ECO:0000313" key="3">
    <source>
        <dbReference type="EMBL" id="RAI41330.1"/>
    </source>
</evidence>
<proteinExistence type="predicted"/>
<feature type="transmembrane region" description="Helical" evidence="1">
    <location>
        <begin position="46"/>
        <end position="67"/>
    </location>
</feature>
<accession>A0A327KQV8</accession>